<evidence type="ECO:0000313" key="3">
    <source>
        <dbReference type="Proteomes" id="UP000800096"/>
    </source>
</evidence>
<protein>
    <submittedName>
        <fullName evidence="2">Uncharacterized protein</fullName>
    </submittedName>
</protein>
<sequence length="624" mass="68836">MARRFGLRDTQVDAETSSQGSSSVLGMIKFHPSRRTGQESWRSRQSSELRGSDHNENVTMVAEHMKGLLPLTRSTTTSALSPAVYDEVSSIPEHAPTLNDRKDSGQGTFAMMGAEKRSDPMETHHDINDRYVDLFGKLPDPIRLHEQTGEFDGQVVFIGHPNRDVSAHSWSTASFQWENIGRYSHAHDKIEGSLASDLVQENDTPRNALVSFKLAAENREKLIVDGGRSMEVDDISSPPSRDSLETKITDANPEGVGEHAHHSRTEGVVLSSHNSPYRTIKKEHLEDPFVAKADCPQTEFDHRDQSEPKTVEMKGSLDFKYEFPGRPDTPSRPSNSDPTVTSVQGRMPTSTPLVRSTVYERPAQATQLSLREIDVGEEAAGGVMFSFGQGVRPRKVPAASPETVGASFRPEENVYAGAEKWNYTAIPFQGRLSAPRFDGLQPTPTTNDPTASLSVHIGEEEKLRAWFCDGHRPSRQREYALSLMSAAASSSRNRYLGAIGEAKDISLNGETKNTLPFVRLYEGLSEYIEESHHGSGGSYFTKSWKTAPAYLRDLGPDGNNSFFSTGGTNSAQYQYPTSNRSLEDRQQRFSEPKFVGGATSFFPIHGPVGDAGSRLGKLRAHMTT</sequence>
<feature type="region of interest" description="Disordered" evidence="1">
    <location>
        <begin position="1"/>
        <end position="57"/>
    </location>
</feature>
<organism evidence="2 3">
    <name type="scientific">Ampelomyces quisqualis</name>
    <name type="common">Powdery mildew agent</name>
    <dbReference type="NCBI Taxonomy" id="50730"/>
    <lineage>
        <taxon>Eukaryota</taxon>
        <taxon>Fungi</taxon>
        <taxon>Dikarya</taxon>
        <taxon>Ascomycota</taxon>
        <taxon>Pezizomycotina</taxon>
        <taxon>Dothideomycetes</taxon>
        <taxon>Pleosporomycetidae</taxon>
        <taxon>Pleosporales</taxon>
        <taxon>Pleosporineae</taxon>
        <taxon>Phaeosphaeriaceae</taxon>
        <taxon>Ampelomyces</taxon>
    </lineage>
</organism>
<evidence type="ECO:0000256" key="1">
    <source>
        <dbReference type="SAM" id="MobiDB-lite"/>
    </source>
</evidence>
<reference evidence="2" key="1">
    <citation type="journal article" date="2020" name="Stud. Mycol.">
        <title>101 Dothideomycetes genomes: a test case for predicting lifestyles and emergence of pathogens.</title>
        <authorList>
            <person name="Haridas S."/>
            <person name="Albert R."/>
            <person name="Binder M."/>
            <person name="Bloem J."/>
            <person name="Labutti K."/>
            <person name="Salamov A."/>
            <person name="Andreopoulos B."/>
            <person name="Baker S."/>
            <person name="Barry K."/>
            <person name="Bills G."/>
            <person name="Bluhm B."/>
            <person name="Cannon C."/>
            <person name="Castanera R."/>
            <person name="Culley D."/>
            <person name="Daum C."/>
            <person name="Ezra D."/>
            <person name="Gonzalez J."/>
            <person name="Henrissat B."/>
            <person name="Kuo A."/>
            <person name="Liang C."/>
            <person name="Lipzen A."/>
            <person name="Lutzoni F."/>
            <person name="Magnuson J."/>
            <person name="Mondo S."/>
            <person name="Nolan M."/>
            <person name="Ohm R."/>
            <person name="Pangilinan J."/>
            <person name="Park H.-J."/>
            <person name="Ramirez L."/>
            <person name="Alfaro M."/>
            <person name="Sun H."/>
            <person name="Tritt A."/>
            <person name="Yoshinaga Y."/>
            <person name="Zwiers L.-H."/>
            <person name="Turgeon B."/>
            <person name="Goodwin S."/>
            <person name="Spatafora J."/>
            <person name="Crous P."/>
            <person name="Grigoriev I."/>
        </authorList>
    </citation>
    <scope>NUCLEOTIDE SEQUENCE</scope>
    <source>
        <strain evidence="2">HMLAC05119</strain>
    </source>
</reference>
<feature type="compositionally biased region" description="Basic and acidic residues" evidence="1">
    <location>
        <begin position="1"/>
        <end position="11"/>
    </location>
</feature>
<feature type="compositionally biased region" description="Basic and acidic residues" evidence="1">
    <location>
        <begin position="41"/>
        <end position="56"/>
    </location>
</feature>
<keyword evidence="3" id="KW-1185">Reference proteome</keyword>
<name>A0A6A5QGC2_AMPQU</name>
<dbReference type="OrthoDB" id="10251048at2759"/>
<accession>A0A6A5QGC2</accession>
<feature type="region of interest" description="Disordered" evidence="1">
    <location>
        <begin position="230"/>
        <end position="271"/>
    </location>
</feature>
<feature type="compositionally biased region" description="Polar residues" evidence="1">
    <location>
        <begin position="13"/>
        <end position="24"/>
    </location>
</feature>
<dbReference type="EMBL" id="ML979138">
    <property type="protein sequence ID" value="KAF1913554.1"/>
    <property type="molecule type" value="Genomic_DNA"/>
</dbReference>
<proteinExistence type="predicted"/>
<feature type="compositionally biased region" description="Polar residues" evidence="1">
    <location>
        <begin position="331"/>
        <end position="351"/>
    </location>
</feature>
<dbReference type="Proteomes" id="UP000800096">
    <property type="component" value="Unassembled WGS sequence"/>
</dbReference>
<feature type="region of interest" description="Disordered" evidence="1">
    <location>
        <begin position="320"/>
        <end position="351"/>
    </location>
</feature>
<feature type="compositionally biased region" description="Basic and acidic residues" evidence="1">
    <location>
        <begin position="256"/>
        <end position="265"/>
    </location>
</feature>
<gene>
    <name evidence="2" type="ORF">BDU57DRAFT_502125</name>
</gene>
<dbReference type="AlphaFoldDB" id="A0A6A5QGC2"/>
<evidence type="ECO:0000313" key="2">
    <source>
        <dbReference type="EMBL" id="KAF1913554.1"/>
    </source>
</evidence>